<dbReference type="eggNOG" id="COG2366">
    <property type="taxonomic scope" value="Bacteria"/>
</dbReference>
<dbReference type="InterPro" id="IPR023343">
    <property type="entry name" value="Penicillin_amidase_dom1"/>
</dbReference>
<dbReference type="KEGG" id="nde:NIDE2155"/>
<dbReference type="PANTHER" id="PTHR34218">
    <property type="entry name" value="PEPTIDASE S45 PENICILLIN AMIDASE"/>
    <property type="match status" value="1"/>
</dbReference>
<feature type="binding site" evidence="5">
    <location>
        <position position="332"/>
    </location>
    <ligand>
        <name>Ca(2+)</name>
        <dbReference type="ChEBI" id="CHEBI:29108"/>
    </ligand>
</feature>
<dbReference type="InterPro" id="IPR002692">
    <property type="entry name" value="S45"/>
</dbReference>
<comment type="cofactor">
    <cofactor evidence="5">
        <name>Ca(2+)</name>
        <dbReference type="ChEBI" id="CHEBI:29108"/>
    </cofactor>
    <text evidence="5">Binds 1 Ca(2+) ion per dimer.</text>
</comment>
<dbReference type="GO" id="GO:0017000">
    <property type="term" value="P:antibiotic biosynthetic process"/>
    <property type="evidence" value="ECO:0007669"/>
    <property type="project" value="InterPro"/>
</dbReference>
<feature type="binding site" evidence="5">
    <location>
        <position position="335"/>
    </location>
    <ligand>
        <name>Ca(2+)</name>
        <dbReference type="ChEBI" id="CHEBI:29108"/>
    </ligand>
</feature>
<dbReference type="GO" id="GO:0046872">
    <property type="term" value="F:metal ion binding"/>
    <property type="evidence" value="ECO:0007669"/>
    <property type="project" value="UniProtKB-KW"/>
</dbReference>
<keyword evidence="8" id="KW-1185">Reference proteome</keyword>
<accession>D8PF66</accession>
<dbReference type="OrthoDB" id="9760084at2"/>
<keyword evidence="5" id="KW-0479">Metal-binding</keyword>
<dbReference type="EMBL" id="FP929003">
    <property type="protein sequence ID" value="CBK41875.1"/>
    <property type="molecule type" value="Genomic_DNA"/>
</dbReference>
<comment type="similarity">
    <text evidence="1">Belongs to the peptidase S45 family.</text>
</comment>
<feature type="region of interest" description="Disordered" evidence="6">
    <location>
        <begin position="765"/>
        <end position="795"/>
    </location>
</feature>
<evidence type="ECO:0000256" key="4">
    <source>
        <dbReference type="PIRSR" id="PIRSR001227-1"/>
    </source>
</evidence>
<name>D8PF66_9BACT</name>
<dbReference type="STRING" id="330214.NIDE2155"/>
<proteinExistence type="inferred from homology"/>
<dbReference type="GO" id="GO:0008953">
    <property type="term" value="F:penicillin amidase activity"/>
    <property type="evidence" value="ECO:0007669"/>
    <property type="project" value="UniProtKB-EC"/>
</dbReference>
<keyword evidence="3" id="KW-0865">Zymogen</keyword>
<evidence type="ECO:0000256" key="6">
    <source>
        <dbReference type="SAM" id="MobiDB-lite"/>
    </source>
</evidence>
<dbReference type="HOGENOM" id="CLU_011790_4_0_0"/>
<dbReference type="Gene3D" id="2.30.120.10">
    <property type="match status" value="1"/>
</dbReference>
<evidence type="ECO:0000313" key="8">
    <source>
        <dbReference type="Proteomes" id="UP000001660"/>
    </source>
</evidence>
<dbReference type="InterPro" id="IPR029055">
    <property type="entry name" value="Ntn_hydrolases_N"/>
</dbReference>
<dbReference type="SUPFAM" id="SSF56235">
    <property type="entry name" value="N-terminal nucleophile aminohydrolases (Ntn hydrolases)"/>
    <property type="match status" value="1"/>
</dbReference>
<organism evidence="7 8">
    <name type="scientific">Nitrospira defluvii</name>
    <dbReference type="NCBI Taxonomy" id="330214"/>
    <lineage>
        <taxon>Bacteria</taxon>
        <taxon>Pseudomonadati</taxon>
        <taxon>Nitrospirota</taxon>
        <taxon>Nitrospiria</taxon>
        <taxon>Nitrospirales</taxon>
        <taxon>Nitrospiraceae</taxon>
        <taxon>Nitrospira</taxon>
    </lineage>
</organism>
<dbReference type="EC" id="3.5.1.11" evidence="7"/>
<dbReference type="Gene3D" id="3.60.20.10">
    <property type="entry name" value="Glutamine Phosphoribosylpyrophosphate, subunit 1, domain 1"/>
    <property type="match status" value="1"/>
</dbReference>
<dbReference type="Gene3D" id="1.10.439.10">
    <property type="entry name" value="Penicillin Amidohydrolase, domain 1"/>
    <property type="match status" value="1"/>
</dbReference>
<gene>
    <name evidence="7" type="ORF">NIDE2155</name>
</gene>
<dbReference type="AlphaFoldDB" id="D8PF66"/>
<keyword evidence="2 7" id="KW-0378">Hydrolase</keyword>
<dbReference type="Gene3D" id="1.10.1400.10">
    <property type="match status" value="1"/>
</dbReference>
<feature type="active site" description="Nucleophile" evidence="4">
    <location>
        <position position="260"/>
    </location>
</feature>
<dbReference type="Pfam" id="PF01804">
    <property type="entry name" value="Penicil_amidase"/>
    <property type="match status" value="1"/>
</dbReference>
<protein>
    <submittedName>
        <fullName evidence="7">Putative Penicillin amidase</fullName>
        <ecNumber evidence="7">3.5.1.11</ecNumber>
    </submittedName>
</protein>
<dbReference type="InterPro" id="IPR043147">
    <property type="entry name" value="Penicillin_amidase_A-knob"/>
</dbReference>
<evidence type="ECO:0000256" key="2">
    <source>
        <dbReference type="ARBA" id="ARBA00022801"/>
    </source>
</evidence>
<evidence type="ECO:0000313" key="7">
    <source>
        <dbReference type="EMBL" id="CBK41875.1"/>
    </source>
</evidence>
<dbReference type="PANTHER" id="PTHR34218:SF4">
    <property type="entry name" value="ACYL-HOMOSERINE LACTONE ACYLASE QUIP"/>
    <property type="match status" value="1"/>
</dbReference>
<dbReference type="CDD" id="cd03747">
    <property type="entry name" value="Ntn_PGA_like"/>
    <property type="match status" value="1"/>
</dbReference>
<reference evidence="7 8" key="1">
    <citation type="journal article" date="2010" name="Proc. Natl. Acad. Sci. U.S.A.">
        <title>A Nitrospira metagenome illuminates the physiology and evolution of globally important nitrite-oxidizing bacteria.</title>
        <authorList>
            <person name="Lucker S."/>
            <person name="Wagner M."/>
            <person name="Maixner F."/>
            <person name="Pelletier E."/>
            <person name="Koch H."/>
            <person name="Vacherie B."/>
            <person name="Rattei T."/>
            <person name="Sinninghe Damste J."/>
            <person name="Spieck E."/>
            <person name="Le Paslier D."/>
            <person name="Daims H."/>
        </authorList>
    </citation>
    <scope>NUCLEOTIDE SEQUENCE [LARGE SCALE GENOMIC DNA]</scope>
</reference>
<sequence>MISRGRVLAAVGVILGLGIASLLCAGSASLPVRDGVLKLPGLQAPVAVAFDGYGIPVVTAGDRLDAMRALGYVTAQDRLFQMDLLRRNSAGRLAEVLGESALQVDLRQRNLGLSPVAETVLRRLPEEQRAVLEAYTEGVNAFLEQMTVPPFEFLLLGYRPARWSPTDSILVVLAMFQMLNGYEDDERMRTVMKASLPEDVTGFLLPPLDTYTARLFTGTMRRRSPVSVPVEALASLRQAGGQSRAIQTSVVPGRKRELGSNAWAVAGAKTEDGRAILANDMHLDVGVPNIWYRVQLRYGRVEVAGVIVPGIPVVIAGSNGLVSWGMTNVEGDFLDLVRLDLNPNNADEYATPDGWRRFTIRNETIAVKGDRDRVVEFKETLWGPVAEKPLMGHPVALRWIALDPDAVDLGLLQMDQARTVKEAIAVANRAGGPPNNVVLAAADGHIAWTFMGRIPVRRGFDGSVSVSWADGRTGWNGFIAPDELPRIIDPPSGFLVSANHRMVGEEYPHVIGHAFANGYRAYRITQRLREKDRFHETDLLALQLDTTAQLYEFYRDLVKRLLSESVIEENPDLADVRRVVAAWEGRADSDSKGFGLLVAFRRTLAASVFAPFLHSCREQDAGFVYDGDLDTPLRTLLTEQAPAVLPDPARFADWNTFLLYQLKQTVETLRTDYEQLGPGDLRWGMMNRVRMTHPLSEAIPGLGRWLDMRDEEASGCGQCVRVLSGSLAASQRMVVSPSHHSDAIFHMPGGQSEHPMSAHYRDQQRNWSGGLPTPLLAGRPTHNLTLQPSDRGGAS</sequence>
<dbReference type="MEROPS" id="S45.003"/>
<dbReference type="InterPro" id="IPR043146">
    <property type="entry name" value="Penicillin_amidase_N_B-knob"/>
</dbReference>
<evidence type="ECO:0000256" key="5">
    <source>
        <dbReference type="PIRSR" id="PIRSR001227-2"/>
    </source>
</evidence>
<dbReference type="Proteomes" id="UP000001660">
    <property type="component" value="Chromosome"/>
</dbReference>
<dbReference type="InterPro" id="IPR014395">
    <property type="entry name" value="Pen/GL7ACA/AHL_acylase"/>
</dbReference>
<evidence type="ECO:0000256" key="3">
    <source>
        <dbReference type="ARBA" id="ARBA00023145"/>
    </source>
</evidence>
<keyword evidence="5" id="KW-0106">Calcium</keyword>
<dbReference type="PIRSF" id="PIRSF001227">
    <property type="entry name" value="Pen_acylase"/>
    <property type="match status" value="1"/>
</dbReference>
<evidence type="ECO:0000256" key="1">
    <source>
        <dbReference type="ARBA" id="ARBA00006586"/>
    </source>
</evidence>